<dbReference type="AlphaFoldDB" id="A0A9N9L1Z7"/>
<evidence type="ECO:0000313" key="2">
    <source>
        <dbReference type="EMBL" id="CAG8958735.1"/>
    </source>
</evidence>
<dbReference type="EMBL" id="CAJVRL010000084">
    <property type="protein sequence ID" value="CAG8958735.1"/>
    <property type="molecule type" value="Genomic_DNA"/>
</dbReference>
<protein>
    <recommendedName>
        <fullName evidence="4">Ubiquitin 3 binding protein But2 C-terminal domain-containing protein</fullName>
    </recommendedName>
</protein>
<reference evidence="2" key="1">
    <citation type="submission" date="2021-07" db="EMBL/GenBank/DDBJ databases">
        <authorList>
            <person name="Durling M."/>
        </authorList>
    </citation>
    <scope>NUCLEOTIDE SEQUENCE</scope>
</reference>
<proteinExistence type="predicted"/>
<sequence length="192" mass="20348">MLALNVISTFLSLAAVSTAMIVPETLQTLQPRKKGGANKPAQVAAVTQVTVYSGPYTCPNSRYPPPSGYGGTTTVVNVAQDTCTVVNMPAEGAISAVLTTAPPAGNVGCYLQIFSANNGCVFSPQNEYHGFPFDGVAVGNKVGNCNMTLTPYGMGREQKRTNENETATSRIITPFGTRIGEQTKKRKDRKNP</sequence>
<dbReference type="OrthoDB" id="3515484at2759"/>
<gene>
    <name evidence="2" type="ORF">HYFRA_00011578</name>
</gene>
<feature type="signal peptide" evidence="1">
    <location>
        <begin position="1"/>
        <end position="19"/>
    </location>
</feature>
<evidence type="ECO:0000313" key="3">
    <source>
        <dbReference type="Proteomes" id="UP000696280"/>
    </source>
</evidence>
<evidence type="ECO:0000256" key="1">
    <source>
        <dbReference type="SAM" id="SignalP"/>
    </source>
</evidence>
<accession>A0A9N9L1Z7</accession>
<evidence type="ECO:0008006" key="4">
    <source>
        <dbReference type="Google" id="ProtNLM"/>
    </source>
</evidence>
<keyword evidence="1" id="KW-0732">Signal</keyword>
<comment type="caution">
    <text evidence="2">The sequence shown here is derived from an EMBL/GenBank/DDBJ whole genome shotgun (WGS) entry which is preliminary data.</text>
</comment>
<dbReference type="Proteomes" id="UP000696280">
    <property type="component" value="Unassembled WGS sequence"/>
</dbReference>
<organism evidence="2 3">
    <name type="scientific">Hymenoscyphus fraxineus</name>
    <dbReference type="NCBI Taxonomy" id="746836"/>
    <lineage>
        <taxon>Eukaryota</taxon>
        <taxon>Fungi</taxon>
        <taxon>Dikarya</taxon>
        <taxon>Ascomycota</taxon>
        <taxon>Pezizomycotina</taxon>
        <taxon>Leotiomycetes</taxon>
        <taxon>Helotiales</taxon>
        <taxon>Helotiaceae</taxon>
        <taxon>Hymenoscyphus</taxon>
    </lineage>
</organism>
<keyword evidence="3" id="KW-1185">Reference proteome</keyword>
<name>A0A9N9L1Z7_9HELO</name>
<feature type="chain" id="PRO_5040235160" description="Ubiquitin 3 binding protein But2 C-terminal domain-containing protein" evidence="1">
    <location>
        <begin position="20"/>
        <end position="192"/>
    </location>
</feature>